<evidence type="ECO:0000256" key="1">
    <source>
        <dbReference type="ARBA" id="ARBA00004123"/>
    </source>
</evidence>
<feature type="binding site" evidence="10">
    <location>
        <position position="133"/>
    </location>
    <ligand>
        <name>S-adenosyl-L-methionine</name>
        <dbReference type="ChEBI" id="CHEBI:59789"/>
    </ligand>
</feature>
<comment type="subcellular location">
    <subcellularLocation>
        <location evidence="1 9">Nucleus</location>
    </subcellularLocation>
</comment>
<dbReference type="GO" id="GO:0031515">
    <property type="term" value="C:tRNA (m1A) methyltransferase complex"/>
    <property type="evidence" value="ECO:0007669"/>
    <property type="project" value="UniProtKB-UniRule"/>
</dbReference>
<evidence type="ECO:0000256" key="9">
    <source>
        <dbReference type="PIRNR" id="PIRNR017269"/>
    </source>
</evidence>
<dbReference type="FunFam" id="3.40.50.150:FF:000247">
    <property type="entry name" value="tRNA (adenine(58)-N(1))-methyltransferase catalytic subunit TRM61"/>
    <property type="match status" value="1"/>
</dbReference>
<evidence type="ECO:0000256" key="8">
    <source>
        <dbReference type="ARBA" id="ARBA00023242"/>
    </source>
</evidence>
<evidence type="ECO:0000256" key="7">
    <source>
        <dbReference type="ARBA" id="ARBA00022694"/>
    </source>
</evidence>
<dbReference type="Gene3D" id="3.10.330.20">
    <property type="match status" value="1"/>
</dbReference>
<evidence type="ECO:0000256" key="6">
    <source>
        <dbReference type="ARBA" id="ARBA00022691"/>
    </source>
</evidence>
<evidence type="ECO:0000313" key="14">
    <source>
        <dbReference type="Proteomes" id="UP000077266"/>
    </source>
</evidence>
<dbReference type="AlphaFoldDB" id="A0A165HBV9"/>
<keyword evidence="8 9" id="KW-0539">Nucleus</keyword>
<dbReference type="EMBL" id="KV426021">
    <property type="protein sequence ID" value="KZV91735.1"/>
    <property type="molecule type" value="Genomic_DNA"/>
</dbReference>
<evidence type="ECO:0000313" key="13">
    <source>
        <dbReference type="EMBL" id="KZV91735.1"/>
    </source>
</evidence>
<comment type="function">
    <text evidence="9">Catalytic subunit of tRNA (adenine-N(1)-)-methyltransferase, which catalyzes the formation of N(1)-methyladenine at position 58 (m1A58) in initiator methionyl-tRNA.</text>
</comment>
<feature type="region of interest" description="Disordered" evidence="11">
    <location>
        <begin position="257"/>
        <end position="331"/>
    </location>
</feature>
<evidence type="ECO:0000256" key="5">
    <source>
        <dbReference type="ARBA" id="ARBA00022679"/>
    </source>
</evidence>
<comment type="similarity">
    <text evidence="9">Belongs to the class I-like SAM-binding methyltransferase superfamily. TRM61 family.</text>
</comment>
<evidence type="ECO:0000259" key="12">
    <source>
        <dbReference type="Pfam" id="PF08704"/>
    </source>
</evidence>
<gene>
    <name evidence="13" type="ORF">EXIGLDRAFT_675754</name>
</gene>
<proteinExistence type="inferred from homology"/>
<sequence length="359" mass="39523">MWSDASTIAEGDLVIVWQTREAIQPLVIEPGKELQLRFGVYSHADLIGIPFGSKVASRNGKGFIHILRPTPELWTLALPHRTQILYVADISFITSYLNIRPGSKVIEAGTGSGSFSHSLARTIGPTGHLYTFEFHQQRAEKARAEFERHGMAGTVTLAHRNVCKDGFELVDLADAVFLDLPAPWEAAPHAYGAMRKDRMSRICCFSPCIEQVLRTVTALNDAGFSDITLYEVLLNPLEVSPVPTPLPIAHAVARLQAAEGRKEERRQKQIAKAARDREVKEKDGDAVAAGVKRTHDEAGTPDSEEGIAPKRARSEQESAHASAPEVDQPEVPFMKPQHEVRGHTSYLTFACIRPSLPVT</sequence>
<keyword evidence="5 9" id="KW-0808">Transferase</keyword>
<dbReference type="Pfam" id="PF08704">
    <property type="entry name" value="GCD14"/>
    <property type="match status" value="1"/>
</dbReference>
<comment type="catalytic activity">
    <reaction evidence="9">
        <text>adenosine(58) in tRNA + S-adenosyl-L-methionine = N(1)-methyladenosine(58) in tRNA + S-adenosyl-L-homocysteine + H(+)</text>
        <dbReference type="Rhea" id="RHEA:43152"/>
        <dbReference type="Rhea" id="RHEA-COMP:10365"/>
        <dbReference type="Rhea" id="RHEA-COMP:10366"/>
        <dbReference type="ChEBI" id="CHEBI:15378"/>
        <dbReference type="ChEBI" id="CHEBI:57856"/>
        <dbReference type="ChEBI" id="CHEBI:59789"/>
        <dbReference type="ChEBI" id="CHEBI:74411"/>
        <dbReference type="ChEBI" id="CHEBI:74491"/>
        <dbReference type="EC" id="2.1.1.220"/>
    </reaction>
</comment>
<evidence type="ECO:0000256" key="2">
    <source>
        <dbReference type="ARBA" id="ARBA00012796"/>
    </source>
</evidence>
<accession>A0A165HBV9</accession>
<dbReference type="STRING" id="1314781.A0A165HBV9"/>
<dbReference type="SUPFAM" id="SSF53335">
    <property type="entry name" value="S-adenosyl-L-methionine-dependent methyltransferases"/>
    <property type="match status" value="1"/>
</dbReference>
<dbReference type="PIRSF" id="PIRSF017269">
    <property type="entry name" value="GCD14"/>
    <property type="match status" value="1"/>
</dbReference>
<dbReference type="Gene3D" id="3.40.50.150">
    <property type="entry name" value="Vaccinia Virus protein VP39"/>
    <property type="match status" value="1"/>
</dbReference>
<dbReference type="OrthoDB" id="1925287at2759"/>
<dbReference type="PANTHER" id="PTHR12133">
    <property type="entry name" value="TRNA (ADENINE(58)-N(1))-METHYLTRANSFERASE"/>
    <property type="match status" value="1"/>
</dbReference>
<dbReference type="InterPro" id="IPR014816">
    <property type="entry name" value="tRNA_MeTrfase_Gcd14"/>
</dbReference>
<evidence type="ECO:0000256" key="11">
    <source>
        <dbReference type="SAM" id="MobiDB-lite"/>
    </source>
</evidence>
<dbReference type="GO" id="GO:0005634">
    <property type="term" value="C:nucleus"/>
    <property type="evidence" value="ECO:0007669"/>
    <property type="project" value="UniProtKB-SubCell"/>
</dbReference>
<dbReference type="GO" id="GO:0030488">
    <property type="term" value="P:tRNA methylation"/>
    <property type="evidence" value="ECO:0007669"/>
    <property type="project" value="InterPro"/>
</dbReference>
<keyword evidence="6 9" id="KW-0949">S-adenosyl-L-methionine</keyword>
<dbReference type="Proteomes" id="UP000077266">
    <property type="component" value="Unassembled WGS sequence"/>
</dbReference>
<protein>
    <recommendedName>
        <fullName evidence="3 9">tRNA (adenine(58)-N(1))-methyltransferase catalytic subunit TRM61</fullName>
        <ecNumber evidence="2 9">2.1.1.220</ecNumber>
    </recommendedName>
</protein>
<evidence type="ECO:0000256" key="3">
    <source>
        <dbReference type="ARBA" id="ARBA00015963"/>
    </source>
</evidence>
<keyword evidence="4 9" id="KW-0489">Methyltransferase</keyword>
<dbReference type="InterPro" id="IPR049470">
    <property type="entry name" value="TRM61_C"/>
</dbReference>
<dbReference type="PANTHER" id="PTHR12133:SF2">
    <property type="entry name" value="TRNA (ADENINE(58)-N(1))-METHYLTRANSFERASE CATALYTIC SUBUNIT TRMT61A"/>
    <property type="match status" value="1"/>
</dbReference>
<dbReference type="EC" id="2.1.1.220" evidence="2 9"/>
<feature type="domain" description="tRNA (adenine(58)-N(1))-methyltransferase catalytic subunit TRM61 C-terminal" evidence="12">
    <location>
        <begin position="62"/>
        <end position="351"/>
    </location>
</feature>
<keyword evidence="14" id="KW-1185">Reference proteome</keyword>
<dbReference type="GO" id="GO:0160107">
    <property type="term" value="F:tRNA (adenine(58)-N1)-methyltransferase activity"/>
    <property type="evidence" value="ECO:0007669"/>
    <property type="project" value="UniProtKB-EC"/>
</dbReference>
<evidence type="ECO:0000256" key="4">
    <source>
        <dbReference type="ARBA" id="ARBA00022603"/>
    </source>
</evidence>
<dbReference type="InterPro" id="IPR029063">
    <property type="entry name" value="SAM-dependent_MTases_sf"/>
</dbReference>
<dbReference type="PROSITE" id="PS51620">
    <property type="entry name" value="SAM_TRM61"/>
    <property type="match status" value="1"/>
</dbReference>
<feature type="compositionally biased region" description="Basic and acidic residues" evidence="11">
    <location>
        <begin position="259"/>
        <end position="285"/>
    </location>
</feature>
<keyword evidence="7 9" id="KW-0819">tRNA processing</keyword>
<reference evidence="13 14" key="1">
    <citation type="journal article" date="2016" name="Mol. Biol. Evol.">
        <title>Comparative Genomics of Early-Diverging Mushroom-Forming Fungi Provides Insights into the Origins of Lignocellulose Decay Capabilities.</title>
        <authorList>
            <person name="Nagy L.G."/>
            <person name="Riley R."/>
            <person name="Tritt A."/>
            <person name="Adam C."/>
            <person name="Daum C."/>
            <person name="Floudas D."/>
            <person name="Sun H."/>
            <person name="Yadav J.S."/>
            <person name="Pangilinan J."/>
            <person name="Larsson K.H."/>
            <person name="Matsuura K."/>
            <person name="Barry K."/>
            <person name="Labutti K."/>
            <person name="Kuo R."/>
            <person name="Ohm R.A."/>
            <person name="Bhattacharya S.S."/>
            <person name="Shirouzu T."/>
            <person name="Yoshinaga Y."/>
            <person name="Martin F.M."/>
            <person name="Grigoriev I.V."/>
            <person name="Hibbett D.S."/>
        </authorList>
    </citation>
    <scope>NUCLEOTIDE SEQUENCE [LARGE SCALE GENOMIC DNA]</scope>
    <source>
        <strain evidence="13 14">HHB12029</strain>
    </source>
</reference>
<name>A0A165HBV9_EXIGL</name>
<dbReference type="FunCoup" id="A0A165HBV9">
    <property type="interactions" value="267"/>
</dbReference>
<evidence type="ECO:0000256" key="10">
    <source>
        <dbReference type="PIRSR" id="PIRSR017269-1"/>
    </source>
</evidence>
<dbReference type="InParanoid" id="A0A165HBV9"/>
<organism evidence="13 14">
    <name type="scientific">Exidia glandulosa HHB12029</name>
    <dbReference type="NCBI Taxonomy" id="1314781"/>
    <lineage>
        <taxon>Eukaryota</taxon>
        <taxon>Fungi</taxon>
        <taxon>Dikarya</taxon>
        <taxon>Basidiomycota</taxon>
        <taxon>Agaricomycotina</taxon>
        <taxon>Agaricomycetes</taxon>
        <taxon>Auriculariales</taxon>
        <taxon>Exidiaceae</taxon>
        <taxon>Exidia</taxon>
    </lineage>
</organism>
<feature type="binding site" evidence="10">
    <location>
        <position position="179"/>
    </location>
    <ligand>
        <name>S-adenosyl-L-methionine</name>
        <dbReference type="ChEBI" id="CHEBI:59789"/>
    </ligand>
</feature>